<dbReference type="EMBL" id="FQXV01000006">
    <property type="protein sequence ID" value="SHI02196.1"/>
    <property type="molecule type" value="Genomic_DNA"/>
</dbReference>
<gene>
    <name evidence="2" type="ORF">SAMN02745823_01959</name>
</gene>
<evidence type="ECO:0000313" key="2">
    <source>
        <dbReference type="EMBL" id="SHI02196.1"/>
    </source>
</evidence>
<reference evidence="2 3" key="1">
    <citation type="submission" date="2016-11" db="EMBL/GenBank/DDBJ databases">
        <authorList>
            <person name="Jaros S."/>
            <person name="Januszkiewicz K."/>
            <person name="Wedrychowicz H."/>
        </authorList>
    </citation>
    <scope>NUCLEOTIDE SEQUENCE [LARGE SCALE GENOMIC DNA]</scope>
    <source>
        <strain evidence="2 3">DSM 10068</strain>
    </source>
</reference>
<accession>A0A1M5XR22</accession>
<feature type="region of interest" description="Disordered" evidence="1">
    <location>
        <begin position="94"/>
        <end position="123"/>
    </location>
</feature>
<sequence length="206" mass="23296">MTNTALPWGQTLCPPCNVAALRIGEGRHEVCPYEGARDGGPRAEHVGGTGRGRRPIVACLRRVGRAIDNRPYRHRLGFAPWECLYAIPFPAARRRKRTKRQGPPAPPAPAIYADTPRRGDYQSPDPQCCNISVRYISYRYITRHTLQPCNIAARRIGEGRHKVCPYEGERRKTRVWRYSEEAALVTASLKSPMLMVTEDLMSEERA</sequence>
<dbReference type="Proteomes" id="UP000183995">
    <property type="component" value="Unassembled WGS sequence"/>
</dbReference>
<evidence type="ECO:0000256" key="1">
    <source>
        <dbReference type="SAM" id="MobiDB-lite"/>
    </source>
</evidence>
<organism evidence="2 3">
    <name type="scientific">Sporobacter termitidis DSM 10068</name>
    <dbReference type="NCBI Taxonomy" id="1123282"/>
    <lineage>
        <taxon>Bacteria</taxon>
        <taxon>Bacillati</taxon>
        <taxon>Bacillota</taxon>
        <taxon>Clostridia</taxon>
        <taxon>Eubacteriales</taxon>
        <taxon>Oscillospiraceae</taxon>
        <taxon>Sporobacter</taxon>
    </lineage>
</organism>
<evidence type="ECO:0000313" key="3">
    <source>
        <dbReference type="Proteomes" id="UP000183995"/>
    </source>
</evidence>
<name>A0A1M5XR22_9FIRM</name>
<protein>
    <submittedName>
        <fullName evidence="2">Uncharacterized protein</fullName>
    </submittedName>
</protein>
<keyword evidence="3" id="KW-1185">Reference proteome</keyword>
<proteinExistence type="predicted"/>
<dbReference type="AlphaFoldDB" id="A0A1M5XR22"/>